<name>A0A8K0KMS9_LADFU</name>
<evidence type="ECO:0000256" key="1">
    <source>
        <dbReference type="SAM" id="MobiDB-lite"/>
    </source>
</evidence>
<evidence type="ECO:0000313" key="4">
    <source>
        <dbReference type="Proteomes" id="UP000792457"/>
    </source>
</evidence>
<dbReference type="InterPro" id="IPR012952">
    <property type="entry name" value="BING4_C_dom"/>
</dbReference>
<dbReference type="SUPFAM" id="SSF53098">
    <property type="entry name" value="Ribonuclease H-like"/>
    <property type="match status" value="1"/>
</dbReference>
<dbReference type="PANTHER" id="PTHR33050:SF7">
    <property type="entry name" value="RIBONUCLEASE H"/>
    <property type="match status" value="1"/>
</dbReference>
<dbReference type="InterPro" id="IPR052055">
    <property type="entry name" value="Hepadnavirus_pol/RT"/>
</dbReference>
<dbReference type="AlphaFoldDB" id="A0A8K0KMS9"/>
<dbReference type="Gene3D" id="3.10.10.10">
    <property type="entry name" value="HIV Type 1 Reverse Transcriptase, subunit A, domain 1"/>
    <property type="match status" value="1"/>
</dbReference>
<protein>
    <recommendedName>
        <fullName evidence="2">Reverse transcriptase domain-containing protein</fullName>
    </recommendedName>
</protein>
<dbReference type="InterPro" id="IPR043128">
    <property type="entry name" value="Rev_trsase/Diguanyl_cyclase"/>
</dbReference>
<feature type="region of interest" description="Disordered" evidence="1">
    <location>
        <begin position="406"/>
        <end position="430"/>
    </location>
</feature>
<dbReference type="GO" id="GO:0071897">
    <property type="term" value="P:DNA biosynthetic process"/>
    <property type="evidence" value="ECO:0007669"/>
    <property type="project" value="UniProtKB-ARBA"/>
</dbReference>
<keyword evidence="4" id="KW-1185">Reference proteome</keyword>
<dbReference type="GO" id="GO:0042575">
    <property type="term" value="C:DNA polymerase complex"/>
    <property type="evidence" value="ECO:0007669"/>
    <property type="project" value="UniProtKB-ARBA"/>
</dbReference>
<dbReference type="OrthoDB" id="10251154at2759"/>
<dbReference type="InterPro" id="IPR000477">
    <property type="entry name" value="RT_dom"/>
</dbReference>
<dbReference type="SUPFAM" id="SSF56672">
    <property type="entry name" value="DNA/RNA polymerases"/>
    <property type="match status" value="1"/>
</dbReference>
<evidence type="ECO:0000313" key="3">
    <source>
        <dbReference type="EMBL" id="KAG8236505.1"/>
    </source>
</evidence>
<dbReference type="InterPro" id="IPR043502">
    <property type="entry name" value="DNA/RNA_pol_sf"/>
</dbReference>
<accession>A0A8K0KMS9</accession>
<sequence length="491" mass="55722">MPVKKVTSPDRMMASSIKSSPPLASLSDMVKDLLIHIPIQKDHLKYYGFMINDEKYSLTRLPMGHALAPAILQRWARSVASEIHDIFAVGMIAYLDDWLLYAWDLRMSDVERMVEFLQTDLGVTLSLDKCILEPTCEIKYLGVKIDTAAMELSLLPGTLAKLHLVINLVPRLTAKDLPKAGCFIAWVVFILNLPRFLIRQAYQRNNKWLTQLWNNNLFPRTRCFRVRNLPLHEAYSDATPRQGAVIFLEQQREMIHQFPDNTSIYYAEGFMALLAAYVILTDPDFVKPCKIRIYCDNMAAVNALNNGTGALFNCDNIVSMYIMMIKECPNFVDWVHVPGWLNPADSPSRAIPLLMPGLAHGSSQIQPELITLNPFAIVEVDVPTLKEKVEAKMKLKYVRPPKVVWDKKRKGKGGPASASKTSRKLQEQSDKVCETISCRSGEANFDAMECNPYQTKKQRQEAEVKALLEKDIQSMMSYSKAKHSSPPERKK</sequence>
<dbReference type="Proteomes" id="UP000792457">
    <property type="component" value="Unassembled WGS sequence"/>
</dbReference>
<dbReference type="InterPro" id="IPR012337">
    <property type="entry name" value="RNaseH-like_sf"/>
</dbReference>
<organism evidence="3 4">
    <name type="scientific">Ladona fulva</name>
    <name type="common">Scarce chaser dragonfly</name>
    <name type="synonym">Libellula fulva</name>
    <dbReference type="NCBI Taxonomy" id="123851"/>
    <lineage>
        <taxon>Eukaryota</taxon>
        <taxon>Metazoa</taxon>
        <taxon>Ecdysozoa</taxon>
        <taxon>Arthropoda</taxon>
        <taxon>Hexapoda</taxon>
        <taxon>Insecta</taxon>
        <taxon>Pterygota</taxon>
        <taxon>Palaeoptera</taxon>
        <taxon>Odonata</taxon>
        <taxon>Epiprocta</taxon>
        <taxon>Anisoptera</taxon>
        <taxon>Libelluloidea</taxon>
        <taxon>Libellulidae</taxon>
        <taxon>Ladona</taxon>
    </lineage>
</organism>
<evidence type="ECO:0000259" key="2">
    <source>
        <dbReference type="PROSITE" id="PS50878"/>
    </source>
</evidence>
<proteinExistence type="predicted"/>
<dbReference type="PANTHER" id="PTHR33050">
    <property type="entry name" value="REVERSE TRANSCRIPTASE DOMAIN-CONTAINING PROTEIN"/>
    <property type="match status" value="1"/>
</dbReference>
<dbReference type="Pfam" id="PF00078">
    <property type="entry name" value="RVT_1"/>
    <property type="match status" value="1"/>
</dbReference>
<feature type="domain" description="Reverse transcriptase" evidence="2">
    <location>
        <begin position="1"/>
        <end position="145"/>
    </location>
</feature>
<comment type="caution">
    <text evidence="3">The sequence shown here is derived from an EMBL/GenBank/DDBJ whole genome shotgun (WGS) entry which is preliminary data.</text>
</comment>
<dbReference type="PROSITE" id="PS50878">
    <property type="entry name" value="RT_POL"/>
    <property type="match status" value="1"/>
</dbReference>
<dbReference type="EMBL" id="KZ309036">
    <property type="protein sequence ID" value="KAG8236505.1"/>
    <property type="molecule type" value="Genomic_DNA"/>
</dbReference>
<reference evidence="3" key="2">
    <citation type="submission" date="2017-10" db="EMBL/GenBank/DDBJ databases">
        <title>Ladona fulva Genome sequencing and assembly.</title>
        <authorList>
            <person name="Murali S."/>
            <person name="Richards S."/>
            <person name="Bandaranaike D."/>
            <person name="Bellair M."/>
            <person name="Blankenburg K."/>
            <person name="Chao H."/>
            <person name="Dinh H."/>
            <person name="Doddapaneni H."/>
            <person name="Dugan-Rocha S."/>
            <person name="Elkadiri S."/>
            <person name="Gnanaolivu R."/>
            <person name="Hernandez B."/>
            <person name="Skinner E."/>
            <person name="Javaid M."/>
            <person name="Lee S."/>
            <person name="Li M."/>
            <person name="Ming W."/>
            <person name="Munidasa M."/>
            <person name="Muniz J."/>
            <person name="Nguyen L."/>
            <person name="Hughes D."/>
            <person name="Osuji N."/>
            <person name="Pu L.-L."/>
            <person name="Puazo M."/>
            <person name="Qu C."/>
            <person name="Quiroz J."/>
            <person name="Raj R."/>
            <person name="Weissenberger G."/>
            <person name="Xin Y."/>
            <person name="Zou X."/>
            <person name="Han Y."/>
            <person name="Worley K."/>
            <person name="Muzny D."/>
            <person name="Gibbs R."/>
        </authorList>
    </citation>
    <scope>NUCLEOTIDE SEQUENCE</scope>
    <source>
        <strain evidence="3">Sampled in the wild</strain>
    </source>
</reference>
<dbReference type="Pfam" id="PF08149">
    <property type="entry name" value="BING4CT"/>
    <property type="match status" value="1"/>
</dbReference>
<dbReference type="SMART" id="SM01033">
    <property type="entry name" value="BING4CT"/>
    <property type="match status" value="1"/>
</dbReference>
<dbReference type="Gene3D" id="3.30.70.270">
    <property type="match status" value="1"/>
</dbReference>
<gene>
    <name evidence="3" type="ORF">J437_LFUL013342</name>
</gene>
<reference evidence="3" key="1">
    <citation type="submission" date="2013-04" db="EMBL/GenBank/DDBJ databases">
        <authorList>
            <person name="Qu J."/>
            <person name="Murali S.C."/>
            <person name="Bandaranaike D."/>
            <person name="Bellair M."/>
            <person name="Blankenburg K."/>
            <person name="Chao H."/>
            <person name="Dinh H."/>
            <person name="Doddapaneni H."/>
            <person name="Downs B."/>
            <person name="Dugan-Rocha S."/>
            <person name="Elkadiri S."/>
            <person name="Gnanaolivu R.D."/>
            <person name="Hernandez B."/>
            <person name="Javaid M."/>
            <person name="Jayaseelan J.C."/>
            <person name="Lee S."/>
            <person name="Li M."/>
            <person name="Ming W."/>
            <person name="Munidasa M."/>
            <person name="Muniz J."/>
            <person name="Nguyen L."/>
            <person name="Ongeri F."/>
            <person name="Osuji N."/>
            <person name="Pu L.-L."/>
            <person name="Puazo M."/>
            <person name="Qu C."/>
            <person name="Quiroz J."/>
            <person name="Raj R."/>
            <person name="Weissenberger G."/>
            <person name="Xin Y."/>
            <person name="Zou X."/>
            <person name="Han Y."/>
            <person name="Richards S."/>
            <person name="Worley K."/>
            <person name="Muzny D."/>
            <person name="Gibbs R."/>
        </authorList>
    </citation>
    <scope>NUCLEOTIDE SEQUENCE</scope>
    <source>
        <strain evidence="3">Sampled in the wild</strain>
    </source>
</reference>
<feature type="region of interest" description="Disordered" evidence="1">
    <location>
        <begin position="1"/>
        <end position="20"/>
    </location>
</feature>